<gene>
    <name evidence="2" type="ORF">OLEA9_A009285</name>
</gene>
<reference evidence="2 3" key="1">
    <citation type="submission" date="2019-12" db="EMBL/GenBank/DDBJ databases">
        <authorList>
            <person name="Alioto T."/>
            <person name="Alioto T."/>
            <person name="Gomez Garrido J."/>
        </authorList>
    </citation>
    <scope>NUCLEOTIDE SEQUENCE [LARGE SCALE GENOMIC DNA]</scope>
</reference>
<keyword evidence="3" id="KW-1185">Reference proteome</keyword>
<evidence type="ECO:0000313" key="2">
    <source>
        <dbReference type="EMBL" id="CAA3002376.1"/>
    </source>
</evidence>
<feature type="compositionally biased region" description="Basic and acidic residues" evidence="1">
    <location>
        <begin position="157"/>
        <end position="181"/>
    </location>
</feature>
<dbReference type="PANTHER" id="PTHR36790">
    <property type="entry name" value="MYELIN TRANSCRIPTION FACTOR"/>
    <property type="match status" value="1"/>
</dbReference>
<organism evidence="2 3">
    <name type="scientific">Olea europaea subsp. europaea</name>
    <dbReference type="NCBI Taxonomy" id="158383"/>
    <lineage>
        <taxon>Eukaryota</taxon>
        <taxon>Viridiplantae</taxon>
        <taxon>Streptophyta</taxon>
        <taxon>Embryophyta</taxon>
        <taxon>Tracheophyta</taxon>
        <taxon>Spermatophyta</taxon>
        <taxon>Magnoliopsida</taxon>
        <taxon>eudicotyledons</taxon>
        <taxon>Gunneridae</taxon>
        <taxon>Pentapetalae</taxon>
        <taxon>asterids</taxon>
        <taxon>lamiids</taxon>
        <taxon>Lamiales</taxon>
        <taxon>Oleaceae</taxon>
        <taxon>Oleeae</taxon>
        <taxon>Olea</taxon>
    </lineage>
</organism>
<evidence type="ECO:0000256" key="1">
    <source>
        <dbReference type="SAM" id="MobiDB-lite"/>
    </source>
</evidence>
<proteinExistence type="predicted"/>
<feature type="region of interest" description="Disordered" evidence="1">
    <location>
        <begin position="1"/>
        <end position="37"/>
    </location>
</feature>
<sequence length="199" mass="22903">MVASQSALSGHQSTPPPKSGRKPLQPKNTLLTPITSIENPKLKQNPDWFEISLVDNSNKENFAPDYYATPIKAPIESFDASLAEELSAIREKVERLRIDKDKTEKMLKERDLILDMKMKELVQRGEVQKYLEIEVDRLYRLNEIKLSCKRISPLRSLRDKERENNINEDQSKGNKRDEQKSESPLLQSPKSKQEAGNRS</sequence>
<comment type="caution">
    <text evidence="2">The sequence shown here is derived from an EMBL/GenBank/DDBJ whole genome shotgun (WGS) entry which is preliminary data.</text>
</comment>
<dbReference type="Gramene" id="OE9A009285T1">
    <property type="protein sequence ID" value="OE9A009285C1"/>
    <property type="gene ID" value="OE9A009285"/>
</dbReference>
<evidence type="ECO:0008006" key="4">
    <source>
        <dbReference type="Google" id="ProtNLM"/>
    </source>
</evidence>
<accession>A0A8S0TB78</accession>
<feature type="compositionally biased region" description="Polar residues" evidence="1">
    <location>
        <begin position="1"/>
        <end position="13"/>
    </location>
</feature>
<feature type="region of interest" description="Disordered" evidence="1">
    <location>
        <begin position="157"/>
        <end position="199"/>
    </location>
</feature>
<dbReference type="OrthoDB" id="982181at2759"/>
<dbReference type="Proteomes" id="UP000594638">
    <property type="component" value="Unassembled WGS sequence"/>
</dbReference>
<dbReference type="AlphaFoldDB" id="A0A8S0TB78"/>
<protein>
    <recommendedName>
        <fullName evidence="4">High mobility group B protein 6</fullName>
    </recommendedName>
</protein>
<dbReference type="PANTHER" id="PTHR36790:SF1">
    <property type="entry name" value="MYELIN TRANSCRIPTION FACTOR"/>
    <property type="match status" value="1"/>
</dbReference>
<evidence type="ECO:0000313" key="3">
    <source>
        <dbReference type="Proteomes" id="UP000594638"/>
    </source>
</evidence>
<name>A0A8S0TB78_OLEEU</name>
<feature type="compositionally biased region" description="Polar residues" evidence="1">
    <location>
        <begin position="26"/>
        <end position="37"/>
    </location>
</feature>
<dbReference type="EMBL" id="CACTIH010005833">
    <property type="protein sequence ID" value="CAA3002376.1"/>
    <property type="molecule type" value="Genomic_DNA"/>
</dbReference>